<dbReference type="EMBL" id="RBIM01000005">
    <property type="protein sequence ID" value="RKQ96233.1"/>
    <property type="molecule type" value="Genomic_DNA"/>
</dbReference>
<feature type="compositionally biased region" description="Low complexity" evidence="1">
    <location>
        <begin position="167"/>
        <end position="188"/>
    </location>
</feature>
<feature type="transmembrane region" description="Helical" evidence="2">
    <location>
        <begin position="12"/>
        <end position="31"/>
    </location>
</feature>
<keyword evidence="2" id="KW-0472">Membrane</keyword>
<evidence type="ECO:0000313" key="3">
    <source>
        <dbReference type="EMBL" id="RKQ96233.1"/>
    </source>
</evidence>
<dbReference type="RefSeq" id="WP_121211848.1">
    <property type="nucleotide sequence ID" value="NZ_RBIM01000005.1"/>
</dbReference>
<proteinExistence type="predicted"/>
<reference evidence="3 4" key="1">
    <citation type="submission" date="2018-10" db="EMBL/GenBank/DDBJ databases">
        <title>Genomic Encyclopedia of Type Strains, Phase IV (KMG-IV): sequencing the most valuable type-strain genomes for metagenomic binning, comparative biology and taxonomic classification.</title>
        <authorList>
            <person name="Goeker M."/>
        </authorList>
    </citation>
    <scope>NUCLEOTIDE SEQUENCE [LARGE SCALE GENOMIC DNA]</scope>
    <source>
        <strain evidence="3 4">DSM 4734</strain>
    </source>
</reference>
<name>A0A495D3A5_9PROT</name>
<keyword evidence="2" id="KW-0812">Transmembrane</keyword>
<evidence type="ECO:0000256" key="2">
    <source>
        <dbReference type="SAM" id="Phobius"/>
    </source>
</evidence>
<protein>
    <recommendedName>
        <fullName evidence="5">DUF4350 domain-containing protein</fullName>
    </recommendedName>
</protein>
<dbReference type="Proteomes" id="UP000273675">
    <property type="component" value="Unassembled WGS sequence"/>
</dbReference>
<accession>A0A495D3A5</accession>
<dbReference type="AlphaFoldDB" id="A0A495D3A5"/>
<gene>
    <name evidence="3" type="ORF">C7435_2485</name>
</gene>
<evidence type="ECO:0000256" key="1">
    <source>
        <dbReference type="SAM" id="MobiDB-lite"/>
    </source>
</evidence>
<evidence type="ECO:0008006" key="5">
    <source>
        <dbReference type="Google" id="ProtNLM"/>
    </source>
</evidence>
<evidence type="ECO:0000313" key="4">
    <source>
        <dbReference type="Proteomes" id="UP000273675"/>
    </source>
</evidence>
<dbReference type="OrthoDB" id="7198805at2"/>
<feature type="transmembrane region" description="Helical" evidence="2">
    <location>
        <begin position="341"/>
        <end position="359"/>
    </location>
</feature>
<keyword evidence="2" id="KW-1133">Transmembrane helix</keyword>
<sequence>MTGAGGQRNVVNWLALGLLAAVTVTAAWMLARQDRAPALEHSALGFDGLAVWLALDGMDTRRFLGRGPLSGDGVGLRILPLYDTDLDTVSGRNFEPEGAYLTDTQRNMFRHVVTMKADTLPTLVVLPKWRDGVRLVGVTHPEFLIARERGAADPVASEVDAADADTADAGADAAEADTAASDPSPDEASQTRFGRPDTDEDRHSQPVTYVEPELLAIGDTGWETLDVSGFADGMARLYAPQWMTLPEGCEALIGVPERALLGRCEFDDLSYWVLSDPDLLNNHGLTQAGNADLARQLVRRLADGGDVLVDYSTAVFLTATPDEHQRSWADMARMFEPPFTWLWLAGGGLLVLLLWRAGLRGRPLIAVFEHGHGAARQVALRAQARLMRNAQADGALIRTLVANRRQALAEAWLGRERRTGHAFQRTVALLRLKDRELAARLTDIFDRADALPDRIRQDVAIDALADVEHVYQQALELA</sequence>
<feature type="region of interest" description="Disordered" evidence="1">
    <location>
        <begin position="154"/>
        <end position="206"/>
    </location>
</feature>
<organism evidence="3 4">
    <name type="scientific">Maricaulis maris</name>
    <dbReference type="NCBI Taxonomy" id="74318"/>
    <lineage>
        <taxon>Bacteria</taxon>
        <taxon>Pseudomonadati</taxon>
        <taxon>Pseudomonadota</taxon>
        <taxon>Alphaproteobacteria</taxon>
        <taxon>Maricaulales</taxon>
        <taxon>Maricaulaceae</taxon>
        <taxon>Maricaulis</taxon>
    </lineage>
</organism>
<feature type="compositionally biased region" description="Basic and acidic residues" evidence="1">
    <location>
        <begin position="194"/>
        <end position="204"/>
    </location>
</feature>
<comment type="caution">
    <text evidence="3">The sequence shown here is derived from an EMBL/GenBank/DDBJ whole genome shotgun (WGS) entry which is preliminary data.</text>
</comment>